<dbReference type="OrthoDB" id="7596589at2"/>
<name>A0A219B362_9SPHN</name>
<evidence type="ECO:0000256" key="1">
    <source>
        <dbReference type="SAM" id="SignalP"/>
    </source>
</evidence>
<dbReference type="AlphaFoldDB" id="A0A219B362"/>
<evidence type="ECO:0008006" key="4">
    <source>
        <dbReference type="Google" id="ProtNLM"/>
    </source>
</evidence>
<dbReference type="PROSITE" id="PS51257">
    <property type="entry name" value="PROKAR_LIPOPROTEIN"/>
    <property type="match status" value="1"/>
</dbReference>
<dbReference type="EMBL" id="NFZT01000001">
    <property type="protein sequence ID" value="OWV32573.1"/>
    <property type="molecule type" value="Genomic_DNA"/>
</dbReference>
<protein>
    <recommendedName>
        <fullName evidence="4">Lipoprotein</fullName>
    </recommendedName>
</protein>
<sequence>MTRISIAVAAIAPILGLAACATDSGAGDSAEGRMVADEDAIPYLEAAATGEPRTCLMTTQIRSTRGLSDGAILFRTSGGDLYRNELPNRCPGARRDAAFSYRVPTSQLCRGEILRFFDPTSGMEYGSCGLGEFVPIEDPDEVDG</sequence>
<keyword evidence="3" id="KW-1185">Reference proteome</keyword>
<feature type="chain" id="PRO_5013188590" description="Lipoprotein" evidence="1">
    <location>
        <begin position="22"/>
        <end position="144"/>
    </location>
</feature>
<evidence type="ECO:0000313" key="2">
    <source>
        <dbReference type="EMBL" id="OWV32573.1"/>
    </source>
</evidence>
<proteinExistence type="predicted"/>
<gene>
    <name evidence="2" type="ORF">B5C34_03315</name>
</gene>
<dbReference type="Proteomes" id="UP000198462">
    <property type="component" value="Unassembled WGS sequence"/>
</dbReference>
<accession>A0A219B362</accession>
<feature type="signal peptide" evidence="1">
    <location>
        <begin position="1"/>
        <end position="21"/>
    </location>
</feature>
<keyword evidence="1" id="KW-0732">Signal</keyword>
<evidence type="ECO:0000313" key="3">
    <source>
        <dbReference type="Proteomes" id="UP000198462"/>
    </source>
</evidence>
<organism evidence="2 3">
    <name type="scientific">Pacificimonas flava</name>
    <dbReference type="NCBI Taxonomy" id="1234595"/>
    <lineage>
        <taxon>Bacteria</taxon>
        <taxon>Pseudomonadati</taxon>
        <taxon>Pseudomonadota</taxon>
        <taxon>Alphaproteobacteria</taxon>
        <taxon>Sphingomonadales</taxon>
        <taxon>Sphingosinicellaceae</taxon>
        <taxon>Pacificimonas</taxon>
    </lineage>
</organism>
<reference evidence="3" key="1">
    <citation type="submission" date="2017-05" db="EMBL/GenBank/DDBJ databases">
        <authorList>
            <person name="Lin X."/>
        </authorList>
    </citation>
    <scope>NUCLEOTIDE SEQUENCE [LARGE SCALE GENOMIC DNA]</scope>
    <source>
        <strain evidence="3">JLT2012</strain>
    </source>
</reference>
<dbReference type="RefSeq" id="WP_088711368.1">
    <property type="nucleotide sequence ID" value="NZ_NFZT01000001.1"/>
</dbReference>
<comment type="caution">
    <text evidence="2">The sequence shown here is derived from an EMBL/GenBank/DDBJ whole genome shotgun (WGS) entry which is preliminary data.</text>
</comment>